<dbReference type="Pfam" id="PF00075">
    <property type="entry name" value="RNase_H"/>
    <property type="match status" value="1"/>
</dbReference>
<proteinExistence type="predicted"/>
<sequence>MDRAWCTCGQQKKLPGGYDGVETVDGDHNPPGKVTFVVLRAILVELKRNGLIAIDKALEYVEQMLVPPRTVLIVSDSRSAMQSLQNHKAAKKYSHLLIRIRKSVVNLKNKEVVVKFVWVKAHIGIKGNEVVDRAAKEGCNSSCDSNVYIPYTDLYANFKKALMNEWQQYHDDYPVGNKYKFMFPKITKKPWRSLKFEALANSSAQVDSRLNCITTSRSASSLKFEQTFQLKLP</sequence>
<dbReference type="OrthoDB" id="6621833at2759"/>
<reference evidence="2" key="1">
    <citation type="journal article" date="2021" name="Mol. Ecol. Resour.">
        <title>Apolygus lucorum genome provides insights into omnivorousness and mesophyll feeding.</title>
        <authorList>
            <person name="Liu Y."/>
            <person name="Liu H."/>
            <person name="Wang H."/>
            <person name="Huang T."/>
            <person name="Liu B."/>
            <person name="Yang B."/>
            <person name="Yin L."/>
            <person name="Li B."/>
            <person name="Zhang Y."/>
            <person name="Zhang S."/>
            <person name="Jiang F."/>
            <person name="Zhang X."/>
            <person name="Ren Y."/>
            <person name="Wang B."/>
            <person name="Wang S."/>
            <person name="Lu Y."/>
            <person name="Wu K."/>
            <person name="Fan W."/>
            <person name="Wang G."/>
        </authorList>
    </citation>
    <scope>NUCLEOTIDE SEQUENCE</scope>
    <source>
        <strain evidence="2">12Hb</strain>
    </source>
</reference>
<protein>
    <recommendedName>
        <fullName evidence="1">RNase H type-1 domain-containing protein</fullName>
    </recommendedName>
</protein>
<name>A0A8S9WU40_APOLU</name>
<evidence type="ECO:0000313" key="3">
    <source>
        <dbReference type="Proteomes" id="UP000466442"/>
    </source>
</evidence>
<dbReference type="EMBL" id="WIXP02000014">
    <property type="protein sequence ID" value="KAF6199719.1"/>
    <property type="molecule type" value="Genomic_DNA"/>
</dbReference>
<dbReference type="AlphaFoldDB" id="A0A8S9WU40"/>
<gene>
    <name evidence="2" type="ORF">GE061_006017</name>
</gene>
<evidence type="ECO:0000259" key="1">
    <source>
        <dbReference type="PROSITE" id="PS50879"/>
    </source>
</evidence>
<dbReference type="Proteomes" id="UP000466442">
    <property type="component" value="Unassembled WGS sequence"/>
</dbReference>
<dbReference type="Gene3D" id="3.30.420.10">
    <property type="entry name" value="Ribonuclease H-like superfamily/Ribonuclease H"/>
    <property type="match status" value="1"/>
</dbReference>
<accession>A0A8S9WU40</accession>
<comment type="caution">
    <text evidence="2">The sequence shown here is derived from an EMBL/GenBank/DDBJ whole genome shotgun (WGS) entry which is preliminary data.</text>
</comment>
<dbReference type="InterPro" id="IPR012337">
    <property type="entry name" value="RNaseH-like_sf"/>
</dbReference>
<dbReference type="GO" id="GO:0004523">
    <property type="term" value="F:RNA-DNA hybrid ribonuclease activity"/>
    <property type="evidence" value="ECO:0007669"/>
    <property type="project" value="InterPro"/>
</dbReference>
<dbReference type="GO" id="GO:0003676">
    <property type="term" value="F:nucleic acid binding"/>
    <property type="evidence" value="ECO:0007669"/>
    <property type="project" value="InterPro"/>
</dbReference>
<dbReference type="PROSITE" id="PS50879">
    <property type="entry name" value="RNASE_H_1"/>
    <property type="match status" value="1"/>
</dbReference>
<dbReference type="SUPFAM" id="SSF53098">
    <property type="entry name" value="Ribonuclease H-like"/>
    <property type="match status" value="1"/>
</dbReference>
<dbReference type="CDD" id="cd09276">
    <property type="entry name" value="Rnase_HI_RT_non_LTR"/>
    <property type="match status" value="1"/>
</dbReference>
<dbReference type="InterPro" id="IPR036397">
    <property type="entry name" value="RNaseH_sf"/>
</dbReference>
<keyword evidence="3" id="KW-1185">Reference proteome</keyword>
<organism evidence="2 3">
    <name type="scientific">Apolygus lucorum</name>
    <name type="common">Small green plant bug</name>
    <name type="synonym">Lygocoris lucorum</name>
    <dbReference type="NCBI Taxonomy" id="248454"/>
    <lineage>
        <taxon>Eukaryota</taxon>
        <taxon>Metazoa</taxon>
        <taxon>Ecdysozoa</taxon>
        <taxon>Arthropoda</taxon>
        <taxon>Hexapoda</taxon>
        <taxon>Insecta</taxon>
        <taxon>Pterygota</taxon>
        <taxon>Neoptera</taxon>
        <taxon>Paraneoptera</taxon>
        <taxon>Hemiptera</taxon>
        <taxon>Heteroptera</taxon>
        <taxon>Panheteroptera</taxon>
        <taxon>Cimicomorpha</taxon>
        <taxon>Miridae</taxon>
        <taxon>Mirini</taxon>
        <taxon>Apolygus</taxon>
    </lineage>
</organism>
<feature type="domain" description="RNase H type-1" evidence="1">
    <location>
        <begin position="1"/>
        <end position="140"/>
    </location>
</feature>
<dbReference type="InterPro" id="IPR002156">
    <property type="entry name" value="RNaseH_domain"/>
</dbReference>
<evidence type="ECO:0000313" key="2">
    <source>
        <dbReference type="EMBL" id="KAF6199719.1"/>
    </source>
</evidence>